<gene>
    <name evidence="4" type="ORF">PLOB_00028324</name>
</gene>
<evidence type="ECO:0000259" key="3">
    <source>
        <dbReference type="PROSITE" id="PS50966"/>
    </source>
</evidence>
<name>A0ABN8NST0_9CNID</name>
<evidence type="ECO:0000256" key="1">
    <source>
        <dbReference type="PROSITE-ProRule" id="PRU00325"/>
    </source>
</evidence>
<keyword evidence="1" id="KW-0863">Zinc-finger</keyword>
<dbReference type="Proteomes" id="UP001159405">
    <property type="component" value="Unassembled WGS sequence"/>
</dbReference>
<evidence type="ECO:0000313" key="5">
    <source>
        <dbReference type="Proteomes" id="UP001159405"/>
    </source>
</evidence>
<feature type="compositionally biased region" description="Basic residues" evidence="2">
    <location>
        <begin position="124"/>
        <end position="135"/>
    </location>
</feature>
<dbReference type="InterPro" id="IPR007527">
    <property type="entry name" value="Znf_SWIM"/>
</dbReference>
<organism evidence="4 5">
    <name type="scientific">Porites lobata</name>
    <dbReference type="NCBI Taxonomy" id="104759"/>
    <lineage>
        <taxon>Eukaryota</taxon>
        <taxon>Metazoa</taxon>
        <taxon>Cnidaria</taxon>
        <taxon>Anthozoa</taxon>
        <taxon>Hexacorallia</taxon>
        <taxon>Scleractinia</taxon>
        <taxon>Fungiina</taxon>
        <taxon>Poritidae</taxon>
        <taxon>Porites</taxon>
    </lineage>
</organism>
<sequence>MLDIPLDDVILRNIWEKVAKIVSSPGAVQCAPFFPGKQAEDCDTFLVISESGSENFHTVKCSSSVSGVVKCSCPGFKSLGVCSHAVAVAEKQGLLSKYLNFYIQSKVLNITTINMAGKQDPNVGRKKNNPRKRFKGPTPHSDVTITCENVFGVSAKQSQRQPQQHQMLSLPPPPPSASLSIGNIQLPARTVSECVFSRMVALPTSNPTDGPFSFLAELLNDNPAPFTSPECEPPALGSQGLENVDIPMNVPLQSSLDVPVKVNAWITA</sequence>
<reference evidence="4 5" key="1">
    <citation type="submission" date="2022-05" db="EMBL/GenBank/DDBJ databases">
        <authorList>
            <consortium name="Genoscope - CEA"/>
            <person name="William W."/>
        </authorList>
    </citation>
    <scope>NUCLEOTIDE SEQUENCE [LARGE SCALE GENOMIC DNA]</scope>
</reference>
<evidence type="ECO:0000256" key="2">
    <source>
        <dbReference type="SAM" id="MobiDB-lite"/>
    </source>
</evidence>
<accession>A0ABN8NST0</accession>
<dbReference type="EMBL" id="CALNXK010000035">
    <property type="protein sequence ID" value="CAH3120867.1"/>
    <property type="molecule type" value="Genomic_DNA"/>
</dbReference>
<dbReference type="Pfam" id="PF04434">
    <property type="entry name" value="SWIM"/>
    <property type="match status" value="1"/>
</dbReference>
<feature type="region of interest" description="Disordered" evidence="2">
    <location>
        <begin position="119"/>
        <end position="139"/>
    </location>
</feature>
<dbReference type="PROSITE" id="PS50966">
    <property type="entry name" value="ZF_SWIM"/>
    <property type="match status" value="1"/>
</dbReference>
<keyword evidence="1" id="KW-0862">Zinc</keyword>
<evidence type="ECO:0000313" key="4">
    <source>
        <dbReference type="EMBL" id="CAH3120867.1"/>
    </source>
</evidence>
<keyword evidence="1" id="KW-0479">Metal-binding</keyword>
<proteinExistence type="predicted"/>
<feature type="domain" description="SWIM-type" evidence="3">
    <location>
        <begin position="57"/>
        <end position="93"/>
    </location>
</feature>
<feature type="non-terminal residue" evidence="4">
    <location>
        <position position="268"/>
    </location>
</feature>
<comment type="caution">
    <text evidence="4">The sequence shown here is derived from an EMBL/GenBank/DDBJ whole genome shotgun (WGS) entry which is preliminary data.</text>
</comment>
<protein>
    <recommendedName>
        <fullName evidence="3">SWIM-type domain-containing protein</fullName>
    </recommendedName>
</protein>
<keyword evidence="5" id="KW-1185">Reference proteome</keyword>